<keyword evidence="1" id="KW-0233">DNA recombination</keyword>
<evidence type="ECO:0000313" key="2">
    <source>
        <dbReference type="EMBL" id="KIC71425.1"/>
    </source>
</evidence>
<evidence type="ECO:0008006" key="4">
    <source>
        <dbReference type="Google" id="ProtNLM"/>
    </source>
</evidence>
<accession>A0A0C1JJ80</accession>
<evidence type="ECO:0000256" key="1">
    <source>
        <dbReference type="ARBA" id="ARBA00023172"/>
    </source>
</evidence>
<dbReference type="SUPFAM" id="SSF56349">
    <property type="entry name" value="DNA breaking-rejoining enzymes"/>
    <property type="match status" value="1"/>
</dbReference>
<sequence>MLEMRDKVLLLLEFVGAFQKSELISLTIDDIKFVREGLQITLRKSKTDQERKGGI</sequence>
<organism evidence="2 3">
    <name type="scientific">Candidatus Protochlamydia amoebophila</name>
    <dbReference type="NCBI Taxonomy" id="362787"/>
    <lineage>
        <taxon>Bacteria</taxon>
        <taxon>Pseudomonadati</taxon>
        <taxon>Chlamydiota</taxon>
        <taxon>Chlamydiia</taxon>
        <taxon>Parachlamydiales</taxon>
        <taxon>Parachlamydiaceae</taxon>
        <taxon>Candidatus Protochlamydia</taxon>
    </lineage>
</organism>
<dbReference type="GO" id="GO:0003677">
    <property type="term" value="F:DNA binding"/>
    <property type="evidence" value="ECO:0007669"/>
    <property type="project" value="InterPro"/>
</dbReference>
<evidence type="ECO:0000313" key="3">
    <source>
        <dbReference type="Proteomes" id="UP000031465"/>
    </source>
</evidence>
<comment type="caution">
    <text evidence="2">The sequence shown here is derived from an EMBL/GenBank/DDBJ whole genome shotgun (WGS) entry which is preliminary data.</text>
</comment>
<dbReference type="AlphaFoldDB" id="A0A0C1JJ80"/>
<gene>
    <name evidence="2" type="ORF">DB44_DS00040</name>
</gene>
<dbReference type="GO" id="GO:0015074">
    <property type="term" value="P:DNA integration"/>
    <property type="evidence" value="ECO:0007669"/>
    <property type="project" value="InterPro"/>
</dbReference>
<dbReference type="InterPro" id="IPR013762">
    <property type="entry name" value="Integrase-like_cat_sf"/>
</dbReference>
<dbReference type="Gene3D" id="1.10.443.10">
    <property type="entry name" value="Intergrase catalytic core"/>
    <property type="match status" value="1"/>
</dbReference>
<dbReference type="EMBL" id="JSAN01000091">
    <property type="protein sequence ID" value="KIC71425.1"/>
    <property type="molecule type" value="Genomic_DNA"/>
</dbReference>
<reference evidence="2 3" key="1">
    <citation type="journal article" date="2014" name="Mol. Biol. Evol.">
        <title>Massive expansion of Ubiquitination-related gene families within the Chlamydiae.</title>
        <authorList>
            <person name="Domman D."/>
            <person name="Collingro A."/>
            <person name="Lagkouvardos I."/>
            <person name="Gehre L."/>
            <person name="Weinmaier T."/>
            <person name="Rattei T."/>
            <person name="Subtil A."/>
            <person name="Horn M."/>
        </authorList>
    </citation>
    <scope>NUCLEOTIDE SEQUENCE [LARGE SCALE GENOMIC DNA]</scope>
    <source>
        <strain evidence="2 3">EI2</strain>
    </source>
</reference>
<proteinExistence type="predicted"/>
<protein>
    <recommendedName>
        <fullName evidence="4">Tyr recombinase domain-containing protein</fullName>
    </recommendedName>
</protein>
<dbReference type="InterPro" id="IPR011010">
    <property type="entry name" value="DNA_brk_join_enz"/>
</dbReference>
<dbReference type="PATRIC" id="fig|362787.3.peg.1437"/>
<dbReference type="GO" id="GO:0006310">
    <property type="term" value="P:DNA recombination"/>
    <property type="evidence" value="ECO:0007669"/>
    <property type="project" value="UniProtKB-KW"/>
</dbReference>
<name>A0A0C1JJ80_9BACT</name>
<dbReference type="Proteomes" id="UP000031465">
    <property type="component" value="Unassembled WGS sequence"/>
</dbReference>